<feature type="compositionally biased region" description="Basic and acidic residues" evidence="1">
    <location>
        <begin position="17"/>
        <end position="26"/>
    </location>
</feature>
<dbReference type="AlphaFoldDB" id="A0A9N9N401"/>
<keyword evidence="3" id="KW-1185">Reference proteome</keyword>
<dbReference type="EMBL" id="OU893332">
    <property type="protein sequence ID" value="CAG9782215.1"/>
    <property type="molecule type" value="Genomic_DNA"/>
</dbReference>
<reference evidence="2" key="2">
    <citation type="submission" date="2022-10" db="EMBL/GenBank/DDBJ databases">
        <authorList>
            <consortium name="ENA_rothamsted_submissions"/>
            <consortium name="culmorum"/>
            <person name="King R."/>
        </authorList>
    </citation>
    <scope>NUCLEOTIDE SEQUENCE</scope>
</reference>
<gene>
    <name evidence="2" type="ORF">DIATSA_LOCUS495</name>
</gene>
<name>A0A9N9N401_9NEOP</name>
<evidence type="ECO:0000313" key="3">
    <source>
        <dbReference type="Proteomes" id="UP001153714"/>
    </source>
</evidence>
<sequence>MVDLSEEEEMEYTMGDLFRKSQKTVEEESEPEVELRVPSSKKKRRSLQESMDGTPNDEDFSTMVANHARAHSLVTSTGKICQSILIKEDEGYINTSSPGERGSMVIKLELYPFKECVKLNKNQYWTKRTYSCLGVSSGEDSRAYKLAMKLRYELTKQKMNLKDVKVEKKVQTGWKNF</sequence>
<feature type="compositionally biased region" description="Acidic residues" evidence="1">
    <location>
        <begin position="1"/>
        <end position="11"/>
    </location>
</feature>
<feature type="region of interest" description="Disordered" evidence="1">
    <location>
        <begin position="1"/>
        <end position="58"/>
    </location>
</feature>
<evidence type="ECO:0000313" key="2">
    <source>
        <dbReference type="EMBL" id="CAG9782215.1"/>
    </source>
</evidence>
<dbReference type="Proteomes" id="UP001153714">
    <property type="component" value="Chromosome 1"/>
</dbReference>
<accession>A0A9N9N401</accession>
<proteinExistence type="predicted"/>
<dbReference type="OrthoDB" id="7466984at2759"/>
<evidence type="ECO:0000256" key="1">
    <source>
        <dbReference type="SAM" id="MobiDB-lite"/>
    </source>
</evidence>
<organism evidence="2 3">
    <name type="scientific">Diatraea saccharalis</name>
    <name type="common">sugarcane borer</name>
    <dbReference type="NCBI Taxonomy" id="40085"/>
    <lineage>
        <taxon>Eukaryota</taxon>
        <taxon>Metazoa</taxon>
        <taxon>Ecdysozoa</taxon>
        <taxon>Arthropoda</taxon>
        <taxon>Hexapoda</taxon>
        <taxon>Insecta</taxon>
        <taxon>Pterygota</taxon>
        <taxon>Neoptera</taxon>
        <taxon>Endopterygota</taxon>
        <taxon>Lepidoptera</taxon>
        <taxon>Glossata</taxon>
        <taxon>Ditrysia</taxon>
        <taxon>Pyraloidea</taxon>
        <taxon>Crambidae</taxon>
        <taxon>Crambinae</taxon>
        <taxon>Diatraea</taxon>
    </lineage>
</organism>
<reference evidence="2" key="1">
    <citation type="submission" date="2021-12" db="EMBL/GenBank/DDBJ databases">
        <authorList>
            <person name="King R."/>
        </authorList>
    </citation>
    <scope>NUCLEOTIDE SEQUENCE</scope>
</reference>
<protein>
    <submittedName>
        <fullName evidence="2">Uncharacterized protein</fullName>
    </submittedName>
</protein>